<dbReference type="PROSITE" id="PS50871">
    <property type="entry name" value="C1Q"/>
    <property type="match status" value="1"/>
</dbReference>
<evidence type="ECO:0000256" key="7">
    <source>
        <dbReference type="SAM" id="MobiDB-lite"/>
    </source>
</evidence>
<evidence type="ECO:0000256" key="4">
    <source>
        <dbReference type="ARBA" id="ARBA00022833"/>
    </source>
</evidence>
<dbReference type="GO" id="GO:0008270">
    <property type="term" value="F:zinc ion binding"/>
    <property type="evidence" value="ECO:0007669"/>
    <property type="project" value="UniProtKB-KW"/>
</dbReference>
<evidence type="ECO:0000256" key="1">
    <source>
        <dbReference type="ARBA" id="ARBA00022588"/>
    </source>
</evidence>
<dbReference type="InterPro" id="IPR008983">
    <property type="entry name" value="Tumour_necrosis_fac-like_dom"/>
</dbReference>
<keyword evidence="13" id="KW-1185">Reference proteome</keyword>
<sequence length="764" mass="85459">MRGELFHILQGPQLSIPTMAASGCPPEDFSCPVCLEILFDPATLPCGHTYCLQCIQKHWDKVLAKGQHSCPQCRQVFNPRPSLGRNNMLIEAMKKLRVGVQDKPSPAGSSLTPCAVVAENTSLQPGTATFDEGPNEQTTEQGGLYPQLPSTLPNLCPLHKQVLELYCCDDKESVCDECCFVEHKGHRVVNPDEEKEQELSKRKTSIQISIQERERIIQTLPEIFQTKKTAIHGLQMENLEIFGQVMKSVELMRSQVAELLQAHEMTCYNRLESHRYRLQEEISRLYKQDDELNRLNNSQDSIQFLKTLDTTCDVDAFERSLVRIFRVVNDETTATEDNTQVLEQCSNSNNLQDASQHTAPAMTSSNNASKPKTTTVQHPAASSANSETNKNSQSEENPAPKSREEMLKFHFEPTLDRNSAYRHIRLSDGNRKATLRAEKQNYPEHTERFVYWRQVMCQEPLAGSPYYWEVEWTGQKITIGVTYKDIGRSTEGDGSRFGHNEHSWSLYWSGTAFSLWHAGKETVLAAPKARRIGVYLDQQAGLVFLCLIGYSLASSSPYSWNGPGDANQPDPGNDNVCLTDSESCGCCLMQKQMIRMENFFNISLNEMRKGLDRAESALNNVRSSRSAFSVALTDTRRCLTSSRDDTVVKYQSIFINLGDGYNASTGIFTVPRSGVYALALTVYSDAGAPGALLAACARLRKNGRVIAALSEYNTQDQEDSATIVMAMQMQTGDKLDVILPSGCYLCDDNSHFNTFSSFLLYATD</sequence>
<evidence type="ECO:0000256" key="5">
    <source>
        <dbReference type="ARBA" id="ARBA00022859"/>
    </source>
</evidence>
<accession>A0A8T0B1W2</accession>
<dbReference type="PROSITE" id="PS50119">
    <property type="entry name" value="ZF_BBOX"/>
    <property type="match status" value="1"/>
</dbReference>
<dbReference type="SUPFAM" id="SSF49899">
    <property type="entry name" value="Concanavalin A-like lectins/glucanases"/>
    <property type="match status" value="1"/>
</dbReference>
<dbReference type="CDD" id="cd19769">
    <property type="entry name" value="Bbox2_TRIM16-like"/>
    <property type="match status" value="1"/>
</dbReference>
<dbReference type="Pfam" id="PF15227">
    <property type="entry name" value="zf-C3HC4_4"/>
    <property type="match status" value="1"/>
</dbReference>
<evidence type="ECO:0008006" key="14">
    <source>
        <dbReference type="Google" id="ProtNLM"/>
    </source>
</evidence>
<dbReference type="SMART" id="SM00336">
    <property type="entry name" value="BBOX"/>
    <property type="match status" value="1"/>
</dbReference>
<keyword evidence="2" id="KW-0479">Metal-binding</keyword>
<dbReference type="GO" id="GO:0045087">
    <property type="term" value="P:innate immune response"/>
    <property type="evidence" value="ECO:0007669"/>
    <property type="project" value="UniProtKB-KW"/>
</dbReference>
<evidence type="ECO:0000313" key="12">
    <source>
        <dbReference type="EMBL" id="KAF7700137.1"/>
    </source>
</evidence>
<evidence type="ECO:0000256" key="3">
    <source>
        <dbReference type="ARBA" id="ARBA00022771"/>
    </source>
</evidence>
<feature type="domain" description="C1q" evidence="11">
    <location>
        <begin position="621"/>
        <end position="764"/>
    </location>
</feature>
<evidence type="ECO:0000259" key="11">
    <source>
        <dbReference type="PROSITE" id="PS50871"/>
    </source>
</evidence>
<dbReference type="Gene3D" id="3.30.160.60">
    <property type="entry name" value="Classic Zinc Finger"/>
    <property type="match status" value="1"/>
</dbReference>
<dbReference type="InterPro" id="IPR013320">
    <property type="entry name" value="ConA-like_dom_sf"/>
</dbReference>
<dbReference type="SMART" id="SM00589">
    <property type="entry name" value="PRY"/>
    <property type="match status" value="1"/>
</dbReference>
<gene>
    <name evidence="12" type="ORF">HF521_003095</name>
</gene>
<dbReference type="PROSITE" id="PS00518">
    <property type="entry name" value="ZF_RING_1"/>
    <property type="match status" value="1"/>
</dbReference>
<feature type="compositionally biased region" description="Polar residues" evidence="7">
    <location>
        <begin position="351"/>
        <end position="396"/>
    </location>
</feature>
<dbReference type="SUPFAM" id="SSF57845">
    <property type="entry name" value="B-box zinc-binding domain"/>
    <property type="match status" value="1"/>
</dbReference>
<dbReference type="InterPro" id="IPR001073">
    <property type="entry name" value="C1q_dom"/>
</dbReference>
<dbReference type="Pfam" id="PF00622">
    <property type="entry name" value="SPRY"/>
    <property type="match status" value="1"/>
</dbReference>
<protein>
    <recommendedName>
        <fullName evidence="14">Tripartite motif-containing protein 16</fullName>
    </recommendedName>
</protein>
<proteinExistence type="predicted"/>
<dbReference type="PROSITE" id="PS50089">
    <property type="entry name" value="ZF_RING_2"/>
    <property type="match status" value="1"/>
</dbReference>
<dbReference type="InterPro" id="IPR043136">
    <property type="entry name" value="B30.2/SPRY_sf"/>
</dbReference>
<dbReference type="PRINTS" id="PR01407">
    <property type="entry name" value="BUTYPHLNCDUF"/>
</dbReference>
<feature type="domain" description="B box-type" evidence="9">
    <location>
        <begin position="151"/>
        <end position="191"/>
    </location>
</feature>
<keyword evidence="4" id="KW-0862">Zinc</keyword>
<dbReference type="InterPro" id="IPR003877">
    <property type="entry name" value="SPRY_dom"/>
</dbReference>
<dbReference type="InterPro" id="IPR001870">
    <property type="entry name" value="B30.2/SPRY"/>
</dbReference>
<comment type="caution">
    <text evidence="12">The sequence shown here is derived from an EMBL/GenBank/DDBJ whole genome shotgun (WGS) entry which is preliminary data.</text>
</comment>
<dbReference type="InterPro" id="IPR013083">
    <property type="entry name" value="Znf_RING/FYVE/PHD"/>
</dbReference>
<dbReference type="AlphaFoldDB" id="A0A8T0B1W2"/>
<dbReference type="PROSITE" id="PS51257">
    <property type="entry name" value="PROKAR_LIPOPROTEIN"/>
    <property type="match status" value="1"/>
</dbReference>
<dbReference type="SUPFAM" id="SSF49842">
    <property type="entry name" value="TNF-like"/>
    <property type="match status" value="1"/>
</dbReference>
<evidence type="ECO:0000256" key="6">
    <source>
        <dbReference type="PROSITE-ProRule" id="PRU00024"/>
    </source>
</evidence>
<name>A0A8T0B1W2_SILME</name>
<reference evidence="12" key="1">
    <citation type="submission" date="2020-08" db="EMBL/GenBank/DDBJ databases">
        <title>Chromosome-level assembly of Southern catfish (Silurus meridionalis) provides insights into visual adaptation to the nocturnal and benthic lifestyles.</title>
        <authorList>
            <person name="Zhang Y."/>
            <person name="Wang D."/>
            <person name="Peng Z."/>
        </authorList>
    </citation>
    <scope>NUCLEOTIDE SEQUENCE</scope>
    <source>
        <strain evidence="12">SWU-2019-XX</strain>
        <tissue evidence="12">Muscle</tissue>
    </source>
</reference>
<dbReference type="SMART" id="SM00184">
    <property type="entry name" value="RING"/>
    <property type="match status" value="1"/>
</dbReference>
<dbReference type="PANTHER" id="PTHR25465:SF14">
    <property type="entry name" value="E3 UBIQUITIN-PROTEIN LIGASE TRIM65"/>
    <property type="match status" value="1"/>
</dbReference>
<dbReference type="GO" id="GO:0005737">
    <property type="term" value="C:cytoplasm"/>
    <property type="evidence" value="ECO:0007669"/>
    <property type="project" value="UniProtKB-ARBA"/>
</dbReference>
<feature type="domain" description="RING-type" evidence="8">
    <location>
        <begin position="31"/>
        <end position="74"/>
    </location>
</feature>
<dbReference type="InterPro" id="IPR058030">
    <property type="entry name" value="TRIM8/14/16/25/29/45/65_CC"/>
</dbReference>
<dbReference type="Gene3D" id="2.60.120.920">
    <property type="match status" value="1"/>
</dbReference>
<dbReference type="InterPro" id="IPR017907">
    <property type="entry name" value="Znf_RING_CS"/>
</dbReference>
<organism evidence="12 13">
    <name type="scientific">Silurus meridionalis</name>
    <name type="common">Southern catfish</name>
    <name type="synonym">Silurus soldatovi meridionalis</name>
    <dbReference type="NCBI Taxonomy" id="175797"/>
    <lineage>
        <taxon>Eukaryota</taxon>
        <taxon>Metazoa</taxon>
        <taxon>Chordata</taxon>
        <taxon>Craniata</taxon>
        <taxon>Vertebrata</taxon>
        <taxon>Euteleostomi</taxon>
        <taxon>Actinopterygii</taxon>
        <taxon>Neopterygii</taxon>
        <taxon>Teleostei</taxon>
        <taxon>Ostariophysi</taxon>
        <taxon>Siluriformes</taxon>
        <taxon>Siluridae</taxon>
        <taxon>Silurus</taxon>
    </lineage>
</organism>
<dbReference type="InterPro" id="IPR051051">
    <property type="entry name" value="E3_ubiq-ligase_TRIM/RNF"/>
</dbReference>
<evidence type="ECO:0000259" key="8">
    <source>
        <dbReference type="PROSITE" id="PS50089"/>
    </source>
</evidence>
<evidence type="ECO:0000259" key="9">
    <source>
        <dbReference type="PROSITE" id="PS50119"/>
    </source>
</evidence>
<keyword evidence="1" id="KW-0399">Innate immunity</keyword>
<dbReference type="PANTHER" id="PTHR25465">
    <property type="entry name" value="B-BOX DOMAIN CONTAINING"/>
    <property type="match status" value="1"/>
</dbReference>
<dbReference type="InterPro" id="IPR001841">
    <property type="entry name" value="Znf_RING"/>
</dbReference>
<dbReference type="SMART" id="SM00110">
    <property type="entry name" value="C1Q"/>
    <property type="match status" value="1"/>
</dbReference>
<dbReference type="EMBL" id="JABFDY010000012">
    <property type="protein sequence ID" value="KAF7700137.1"/>
    <property type="molecule type" value="Genomic_DNA"/>
</dbReference>
<evidence type="ECO:0000259" key="10">
    <source>
        <dbReference type="PROSITE" id="PS50188"/>
    </source>
</evidence>
<evidence type="ECO:0000313" key="13">
    <source>
        <dbReference type="Proteomes" id="UP000606274"/>
    </source>
</evidence>
<dbReference type="InterPro" id="IPR003879">
    <property type="entry name" value="Butyrophylin_SPRY"/>
</dbReference>
<dbReference type="Pfam" id="PF00386">
    <property type="entry name" value="C1q"/>
    <property type="match status" value="1"/>
</dbReference>
<dbReference type="Gene3D" id="3.30.40.10">
    <property type="entry name" value="Zinc/RING finger domain, C3HC4 (zinc finger)"/>
    <property type="match status" value="1"/>
</dbReference>
<evidence type="ECO:0000256" key="2">
    <source>
        <dbReference type="ARBA" id="ARBA00022723"/>
    </source>
</evidence>
<dbReference type="Gene3D" id="2.60.120.40">
    <property type="match status" value="1"/>
</dbReference>
<feature type="domain" description="B30.2/SPRY" evidence="10">
    <location>
        <begin position="393"/>
        <end position="583"/>
    </location>
</feature>
<dbReference type="InterPro" id="IPR006574">
    <property type="entry name" value="PRY"/>
</dbReference>
<dbReference type="Pfam" id="PF00643">
    <property type="entry name" value="zf-B_box"/>
    <property type="match status" value="1"/>
</dbReference>
<dbReference type="InterPro" id="IPR000315">
    <property type="entry name" value="Znf_B-box"/>
</dbReference>
<dbReference type="Pfam" id="PF13765">
    <property type="entry name" value="PRY"/>
    <property type="match status" value="1"/>
</dbReference>
<dbReference type="SUPFAM" id="SSF57850">
    <property type="entry name" value="RING/U-box"/>
    <property type="match status" value="1"/>
</dbReference>
<keyword evidence="3 6" id="KW-0863">Zinc-finger</keyword>
<dbReference type="PROSITE" id="PS50188">
    <property type="entry name" value="B302_SPRY"/>
    <property type="match status" value="1"/>
</dbReference>
<dbReference type="Pfam" id="PF25600">
    <property type="entry name" value="TRIM_CC"/>
    <property type="match status" value="1"/>
</dbReference>
<dbReference type="Proteomes" id="UP000606274">
    <property type="component" value="Unassembled WGS sequence"/>
</dbReference>
<keyword evidence="5" id="KW-0391">Immunity</keyword>
<feature type="region of interest" description="Disordered" evidence="7">
    <location>
        <begin position="351"/>
        <end position="403"/>
    </location>
</feature>